<dbReference type="Gene3D" id="3.40.50.10420">
    <property type="entry name" value="NagB/RpiA/CoA transferase-like"/>
    <property type="match status" value="1"/>
</dbReference>
<keyword evidence="7" id="KW-1185">Reference proteome</keyword>
<evidence type="ECO:0000313" key="7">
    <source>
        <dbReference type="Proteomes" id="UP001055025"/>
    </source>
</evidence>
<dbReference type="PANTHER" id="PTHR23407">
    <property type="entry name" value="ATPASE INHIBITOR/5-FORMYLTETRAHYDROFOLATE CYCLO-LIGASE"/>
    <property type="match status" value="1"/>
</dbReference>
<evidence type="ECO:0000256" key="4">
    <source>
        <dbReference type="PIRSR" id="PIRSR006806-1"/>
    </source>
</evidence>
<accession>A0AAV5B2D2</accession>
<protein>
    <recommendedName>
        <fullName evidence="5">5-formyltetrahydrofolate cyclo-ligase</fullName>
        <ecNumber evidence="5">6.3.3.2</ecNumber>
    </recommendedName>
</protein>
<evidence type="ECO:0000256" key="3">
    <source>
        <dbReference type="ARBA" id="ARBA00022840"/>
    </source>
</evidence>
<dbReference type="NCBIfam" id="TIGR02727">
    <property type="entry name" value="MTHFS_bact"/>
    <property type="match status" value="1"/>
</dbReference>
<dbReference type="EMBL" id="BQKC01000001">
    <property type="protein sequence ID" value="GJM55594.1"/>
    <property type="molecule type" value="Genomic_DNA"/>
</dbReference>
<evidence type="ECO:0000256" key="2">
    <source>
        <dbReference type="ARBA" id="ARBA00022741"/>
    </source>
</evidence>
<dbReference type="SUPFAM" id="SSF100950">
    <property type="entry name" value="NagB/RpiA/CoA transferase-like"/>
    <property type="match status" value="1"/>
</dbReference>
<dbReference type="PANTHER" id="PTHR23407:SF1">
    <property type="entry name" value="5-FORMYLTETRAHYDROFOLATE CYCLO-LIGASE"/>
    <property type="match status" value="1"/>
</dbReference>
<comment type="catalytic activity">
    <reaction evidence="5">
        <text>(6S)-5-formyl-5,6,7,8-tetrahydrofolate + ATP = (6R)-5,10-methenyltetrahydrofolate + ADP + phosphate</text>
        <dbReference type="Rhea" id="RHEA:10488"/>
        <dbReference type="ChEBI" id="CHEBI:30616"/>
        <dbReference type="ChEBI" id="CHEBI:43474"/>
        <dbReference type="ChEBI" id="CHEBI:57455"/>
        <dbReference type="ChEBI" id="CHEBI:57457"/>
        <dbReference type="ChEBI" id="CHEBI:456216"/>
        <dbReference type="EC" id="6.3.3.2"/>
    </reaction>
</comment>
<dbReference type="Proteomes" id="UP001055025">
    <property type="component" value="Unassembled WGS sequence"/>
</dbReference>
<dbReference type="GO" id="GO:0005524">
    <property type="term" value="F:ATP binding"/>
    <property type="evidence" value="ECO:0007669"/>
    <property type="project" value="UniProtKB-KW"/>
</dbReference>
<gene>
    <name evidence="6" type="ORF">ATOP_12490</name>
</gene>
<reference evidence="6" key="1">
    <citation type="journal article" date="2022" name="Int. J. Syst. Evol. Microbiol.">
        <title>Granulimonas faecalis gen. nov., sp. nov., and Leptogranulimonas caecicola gen. nov., sp. nov., novel lactate-producing Atopobiaceae bacteria isolated from mouse intestines, and an emended description of the family Atopobiaceae.</title>
        <authorList>
            <person name="Morinaga K."/>
            <person name="Kusada H."/>
            <person name="Sakamoto S."/>
            <person name="Murakami T."/>
            <person name="Toyoda A."/>
            <person name="Mori H."/>
            <person name="Meng X.Y."/>
            <person name="Takashino M."/>
            <person name="Murotomi K."/>
            <person name="Tamaki H."/>
        </authorList>
    </citation>
    <scope>NUCLEOTIDE SEQUENCE</scope>
    <source>
        <strain evidence="6">OPF53</strain>
    </source>
</reference>
<dbReference type="InterPro" id="IPR024185">
    <property type="entry name" value="FTHF_cligase-like_sf"/>
</dbReference>
<dbReference type="GO" id="GO:0009396">
    <property type="term" value="P:folic acid-containing compound biosynthetic process"/>
    <property type="evidence" value="ECO:0007669"/>
    <property type="project" value="TreeGrafter"/>
</dbReference>
<sequence>MDKGTLRRRAREARDGLGAAGRVAADGRRAAAVEASGLWAAADVVLAYVPMGSEADPAALVDAALAGGKAAALPRCMAGRRLEWRAVGSGWRDGLVGHPFGMAEPDPGRWGLLDVPAALAGGASVLALCPGLAFDGEGRRLGYGGGYYDRFLSAARACGGPGTFAAVGLAHGCQVLDAAVLASVEGPWDEPVDALALDGSIMRCAHTPSTEERL</sequence>
<dbReference type="RefSeq" id="WP_168353960.1">
    <property type="nucleotide sequence ID" value="NZ_BQKC01000001.1"/>
</dbReference>
<comment type="caution">
    <text evidence="6">The sequence shown here is derived from an EMBL/GenBank/DDBJ whole genome shotgun (WGS) entry which is preliminary data.</text>
</comment>
<dbReference type="InterPro" id="IPR002698">
    <property type="entry name" value="FTHF_cligase"/>
</dbReference>
<comment type="similarity">
    <text evidence="1 5">Belongs to the 5-formyltetrahydrofolate cyclo-ligase family.</text>
</comment>
<name>A0AAV5B2D2_9ACTN</name>
<evidence type="ECO:0000313" key="6">
    <source>
        <dbReference type="EMBL" id="GJM55594.1"/>
    </source>
</evidence>
<dbReference type="AlphaFoldDB" id="A0AAV5B2D2"/>
<dbReference type="Pfam" id="PF01812">
    <property type="entry name" value="5-FTHF_cyc-lig"/>
    <property type="match status" value="1"/>
</dbReference>
<dbReference type="EC" id="6.3.3.2" evidence="5"/>
<keyword evidence="3 4" id="KW-0067">ATP-binding</keyword>
<keyword evidence="2 4" id="KW-0547">Nucleotide-binding</keyword>
<evidence type="ECO:0000256" key="5">
    <source>
        <dbReference type="RuleBase" id="RU361279"/>
    </source>
</evidence>
<proteinExistence type="inferred from homology"/>
<keyword evidence="5" id="KW-0460">Magnesium</keyword>
<dbReference type="InterPro" id="IPR037171">
    <property type="entry name" value="NagB/RpiA_transferase-like"/>
</dbReference>
<dbReference type="GO" id="GO:0030272">
    <property type="term" value="F:5-formyltetrahydrofolate cyclo-ligase activity"/>
    <property type="evidence" value="ECO:0007669"/>
    <property type="project" value="UniProtKB-EC"/>
</dbReference>
<keyword evidence="5" id="KW-0479">Metal-binding</keyword>
<feature type="binding site" evidence="4">
    <location>
        <begin position="3"/>
        <end position="7"/>
    </location>
    <ligand>
        <name>ATP</name>
        <dbReference type="ChEBI" id="CHEBI:30616"/>
    </ligand>
</feature>
<feature type="binding site" evidence="4">
    <location>
        <position position="54"/>
    </location>
    <ligand>
        <name>substrate</name>
    </ligand>
</feature>
<comment type="cofactor">
    <cofactor evidence="5">
        <name>Mg(2+)</name>
        <dbReference type="ChEBI" id="CHEBI:18420"/>
    </cofactor>
</comment>
<dbReference type="PIRSF" id="PIRSF006806">
    <property type="entry name" value="FTHF_cligase"/>
    <property type="match status" value="1"/>
</dbReference>
<dbReference type="GO" id="GO:0035999">
    <property type="term" value="P:tetrahydrofolate interconversion"/>
    <property type="evidence" value="ECO:0007669"/>
    <property type="project" value="TreeGrafter"/>
</dbReference>
<feature type="binding site" evidence="4">
    <location>
        <position position="49"/>
    </location>
    <ligand>
        <name>substrate</name>
    </ligand>
</feature>
<dbReference type="GO" id="GO:0046872">
    <property type="term" value="F:metal ion binding"/>
    <property type="evidence" value="ECO:0007669"/>
    <property type="project" value="UniProtKB-KW"/>
</dbReference>
<evidence type="ECO:0000256" key="1">
    <source>
        <dbReference type="ARBA" id="ARBA00010638"/>
    </source>
</evidence>
<organism evidence="6 7">
    <name type="scientific">Granulimonas faecalis</name>
    <dbReference type="NCBI Taxonomy" id="2894155"/>
    <lineage>
        <taxon>Bacteria</taxon>
        <taxon>Bacillati</taxon>
        <taxon>Actinomycetota</taxon>
        <taxon>Coriobacteriia</taxon>
        <taxon>Coriobacteriales</taxon>
        <taxon>Kribbibacteriaceae</taxon>
        <taxon>Granulimonas</taxon>
    </lineage>
</organism>
<feature type="binding site" evidence="4">
    <location>
        <begin position="140"/>
        <end position="148"/>
    </location>
    <ligand>
        <name>ATP</name>
        <dbReference type="ChEBI" id="CHEBI:30616"/>
    </ligand>
</feature>